<feature type="compositionally biased region" description="Basic and acidic residues" evidence="1">
    <location>
        <begin position="64"/>
        <end position="75"/>
    </location>
</feature>
<organism evidence="2 3">
    <name type="scientific">Pleurodeles waltl</name>
    <name type="common">Iberian ribbed newt</name>
    <dbReference type="NCBI Taxonomy" id="8319"/>
    <lineage>
        <taxon>Eukaryota</taxon>
        <taxon>Metazoa</taxon>
        <taxon>Chordata</taxon>
        <taxon>Craniata</taxon>
        <taxon>Vertebrata</taxon>
        <taxon>Euteleostomi</taxon>
        <taxon>Amphibia</taxon>
        <taxon>Batrachia</taxon>
        <taxon>Caudata</taxon>
        <taxon>Salamandroidea</taxon>
        <taxon>Salamandridae</taxon>
        <taxon>Pleurodelinae</taxon>
        <taxon>Pleurodeles</taxon>
    </lineage>
</organism>
<protein>
    <submittedName>
        <fullName evidence="2">Uncharacterized protein</fullName>
    </submittedName>
</protein>
<dbReference type="EMBL" id="JANPWB010000002">
    <property type="protein sequence ID" value="KAJ1210674.1"/>
    <property type="molecule type" value="Genomic_DNA"/>
</dbReference>
<feature type="region of interest" description="Disordered" evidence="1">
    <location>
        <begin position="64"/>
        <end position="87"/>
    </location>
</feature>
<evidence type="ECO:0000256" key="1">
    <source>
        <dbReference type="SAM" id="MobiDB-lite"/>
    </source>
</evidence>
<proteinExistence type="predicted"/>
<evidence type="ECO:0000313" key="2">
    <source>
        <dbReference type="EMBL" id="KAJ1210674.1"/>
    </source>
</evidence>
<dbReference type="Proteomes" id="UP001066276">
    <property type="component" value="Chromosome 1_2"/>
</dbReference>
<name>A0AAV7WC90_PLEWA</name>
<gene>
    <name evidence="2" type="ORF">NDU88_006036</name>
</gene>
<comment type="caution">
    <text evidence="2">The sequence shown here is derived from an EMBL/GenBank/DDBJ whole genome shotgun (WGS) entry which is preliminary data.</text>
</comment>
<evidence type="ECO:0000313" key="3">
    <source>
        <dbReference type="Proteomes" id="UP001066276"/>
    </source>
</evidence>
<sequence>MVTVDMRTQEQAPTLGPSKHVHWLGQYSQMVSVAVEAKGSPEHWEARLFKGTYTQDMGVGKEDNDIRLGADKQDGTLRQPGKKNTQADIQRPLLKKNLGNWILQLPNLLDDWPQQSIQLMRQAAEEEQGSWSAFSAAIKHEDVMPAEKAI</sequence>
<accession>A0AAV7WC90</accession>
<keyword evidence="3" id="KW-1185">Reference proteome</keyword>
<dbReference type="AlphaFoldDB" id="A0AAV7WC90"/>
<reference evidence="2" key="1">
    <citation type="journal article" date="2022" name="bioRxiv">
        <title>Sequencing and chromosome-scale assembly of the giantPleurodeles waltlgenome.</title>
        <authorList>
            <person name="Brown T."/>
            <person name="Elewa A."/>
            <person name="Iarovenko S."/>
            <person name="Subramanian E."/>
            <person name="Araus A.J."/>
            <person name="Petzold A."/>
            <person name="Susuki M."/>
            <person name="Suzuki K.-i.T."/>
            <person name="Hayashi T."/>
            <person name="Toyoda A."/>
            <person name="Oliveira C."/>
            <person name="Osipova E."/>
            <person name="Leigh N.D."/>
            <person name="Simon A."/>
            <person name="Yun M.H."/>
        </authorList>
    </citation>
    <scope>NUCLEOTIDE SEQUENCE</scope>
    <source>
        <strain evidence="2">20211129_DDA</strain>
        <tissue evidence="2">Liver</tissue>
    </source>
</reference>